<dbReference type="SUPFAM" id="SSF53756">
    <property type="entry name" value="UDP-Glycosyltransferase/glycogen phosphorylase"/>
    <property type="match status" value="1"/>
</dbReference>
<comment type="subcellular location">
    <subcellularLocation>
        <location evidence="1">Cell membrane</location>
        <topology evidence="1">Peripheral membrane protein</topology>
    </subcellularLocation>
</comment>
<dbReference type="InterPro" id="IPR051612">
    <property type="entry name" value="Teichoic_Acid_Biosynth"/>
</dbReference>
<dbReference type="InterPro" id="IPR043149">
    <property type="entry name" value="TagF_N"/>
</dbReference>
<gene>
    <name evidence="7" type="ORF">NE619_00800</name>
</gene>
<keyword evidence="4" id="KW-0808">Transferase</keyword>
<evidence type="ECO:0000256" key="5">
    <source>
        <dbReference type="ARBA" id="ARBA00022944"/>
    </source>
</evidence>
<dbReference type="Gene3D" id="3.40.50.12580">
    <property type="match status" value="1"/>
</dbReference>
<comment type="caution">
    <text evidence="7">The sequence shown here is derived from an EMBL/GenBank/DDBJ whole genome shotgun (WGS) entry which is preliminary data.</text>
</comment>
<accession>A0ABT1RJD7</accession>
<evidence type="ECO:0000256" key="6">
    <source>
        <dbReference type="ARBA" id="ARBA00023136"/>
    </source>
</evidence>
<keyword evidence="5" id="KW-0777">Teichoic acid biosynthesis</keyword>
<dbReference type="Pfam" id="PF04464">
    <property type="entry name" value="Glyphos_transf"/>
    <property type="match status" value="1"/>
</dbReference>
<comment type="similarity">
    <text evidence="2">Belongs to the CDP-glycerol glycerophosphotransferase family.</text>
</comment>
<dbReference type="RefSeq" id="WP_256130467.1">
    <property type="nucleotide sequence ID" value="NZ_JANFXK010000001.1"/>
</dbReference>
<reference evidence="7 8" key="1">
    <citation type="submission" date="2022-06" db="EMBL/GenBank/DDBJ databases">
        <title>Isolation of gut microbiota from human fecal samples.</title>
        <authorList>
            <person name="Pamer E.G."/>
            <person name="Barat B."/>
            <person name="Waligurski E."/>
            <person name="Medina S."/>
            <person name="Paddock L."/>
            <person name="Mostad J."/>
        </authorList>
    </citation>
    <scope>NUCLEOTIDE SEQUENCE [LARGE SCALE GENOMIC DNA]</scope>
    <source>
        <strain evidence="7 8">SL.3.17</strain>
    </source>
</reference>
<dbReference type="Proteomes" id="UP001524502">
    <property type="component" value="Unassembled WGS sequence"/>
</dbReference>
<evidence type="ECO:0000313" key="7">
    <source>
        <dbReference type="EMBL" id="MCQ4635269.1"/>
    </source>
</evidence>
<keyword evidence="3" id="KW-1003">Cell membrane</keyword>
<dbReference type="EMBL" id="JANFXK010000001">
    <property type="protein sequence ID" value="MCQ4635269.1"/>
    <property type="molecule type" value="Genomic_DNA"/>
</dbReference>
<dbReference type="PANTHER" id="PTHR37316:SF3">
    <property type="entry name" value="TEICHOIC ACID GLYCEROL-PHOSPHATE TRANSFERASE"/>
    <property type="match status" value="1"/>
</dbReference>
<keyword evidence="6" id="KW-0472">Membrane</keyword>
<evidence type="ECO:0000256" key="3">
    <source>
        <dbReference type="ARBA" id="ARBA00022475"/>
    </source>
</evidence>
<keyword evidence="8" id="KW-1185">Reference proteome</keyword>
<evidence type="ECO:0000313" key="8">
    <source>
        <dbReference type="Proteomes" id="UP001524502"/>
    </source>
</evidence>
<proteinExistence type="inferred from homology"/>
<evidence type="ECO:0000256" key="2">
    <source>
        <dbReference type="ARBA" id="ARBA00010488"/>
    </source>
</evidence>
<protein>
    <submittedName>
        <fullName evidence="7">CDP-glycerol glycerophosphotransferase family protein</fullName>
    </submittedName>
</protein>
<organism evidence="7 8">
    <name type="scientific">Anaerovorax odorimutans</name>
    <dbReference type="NCBI Taxonomy" id="109327"/>
    <lineage>
        <taxon>Bacteria</taxon>
        <taxon>Bacillati</taxon>
        <taxon>Bacillota</taxon>
        <taxon>Clostridia</taxon>
        <taxon>Peptostreptococcales</taxon>
        <taxon>Anaerovoracaceae</taxon>
        <taxon>Anaerovorax</taxon>
    </lineage>
</organism>
<dbReference type="PANTHER" id="PTHR37316">
    <property type="entry name" value="TEICHOIC ACID GLYCEROL-PHOSPHATE PRIMASE"/>
    <property type="match status" value="1"/>
</dbReference>
<name>A0ABT1RJD7_9FIRM</name>
<evidence type="ECO:0000256" key="1">
    <source>
        <dbReference type="ARBA" id="ARBA00004202"/>
    </source>
</evidence>
<dbReference type="InterPro" id="IPR007554">
    <property type="entry name" value="Glycerophosphate_synth"/>
</dbReference>
<dbReference type="InterPro" id="IPR043148">
    <property type="entry name" value="TagF_C"/>
</dbReference>
<sequence>MRDLIIKAGKAVLEAIYFFLKLFPQKNRITFISRQSNSPSLDIRMLESRIEQGGVSAVVLCKKLEPGLGKKLGYCFHIFKQMYYMATSKVLVLDGYCIAASLLHHRKSLAVVQMWHALGSLKKFGYSIIDQPEGSSLSIARLMRMHKNYDYIFTSSPHCIKAFSEAFRYGEDEFTVMSLPRVDALLDEERDRTKAALIYEAYPQLKTKKTILYAPTFRKGFDMSDAVNRLVDAVDYEKYNLIIKLHPLTEGQIHVSQAIWDRHFSTLDMLSVSDFVITDYSAVTFEAALKGKLLFFYAFDLDEYMRNRSFYIDYQQEMPGMIETEADKIIRMIEENGGEPARVKDFADKYIEKQSNCTKEMTDFLIGLLDE</sequence>
<evidence type="ECO:0000256" key="4">
    <source>
        <dbReference type="ARBA" id="ARBA00022679"/>
    </source>
</evidence>
<dbReference type="Gene3D" id="3.40.50.11820">
    <property type="match status" value="1"/>
</dbReference>